<reference evidence="2 3" key="1">
    <citation type="journal article" date="2005" name="BMC Genomics">
        <title>Bacterial genome adaptation to niches: divergence of the potential virulence genes in three Burkholderia species of different survival strategies.</title>
        <authorList>
            <person name="Kim H.S."/>
            <person name="Schell M.A."/>
            <person name="Yu Y."/>
            <person name="Ulrich R.L."/>
            <person name="Sarria S.H."/>
            <person name="Nierman W.C."/>
            <person name="DeShazer D."/>
        </authorList>
    </citation>
    <scope>NUCLEOTIDE SEQUENCE [LARGE SCALE GENOMIC DNA]</scope>
    <source>
        <strain evidence="3">ATCC 700388 / DSM 13276 / CCUG 48851 / CIP 106301 / E264</strain>
    </source>
</reference>
<dbReference type="HOGENOM" id="CLU_103659_0_0_4"/>
<dbReference type="AlphaFoldDB" id="Q2T2T6"/>
<evidence type="ECO:0000313" key="2">
    <source>
        <dbReference type="EMBL" id="ABC34716.1"/>
    </source>
</evidence>
<dbReference type="Pfam" id="PF15579">
    <property type="entry name" value="Imm52"/>
    <property type="match status" value="1"/>
</dbReference>
<name>Q2T2T6_BURTA</name>
<evidence type="ECO:0000259" key="1">
    <source>
        <dbReference type="Pfam" id="PF15579"/>
    </source>
</evidence>
<dbReference type="GeneID" id="45123336"/>
<gene>
    <name evidence="2" type="ordered locus">BTH_II2326</name>
</gene>
<dbReference type="InterPro" id="IPR028969">
    <property type="entry name" value="Imm52"/>
</dbReference>
<keyword evidence="3" id="KW-1185">Reference proteome</keyword>
<feature type="domain" description="Immunity protein 52" evidence="1">
    <location>
        <begin position="25"/>
        <end position="227"/>
    </location>
</feature>
<sequence>MKFFSRFIDKSRDASNVAEYFDDLGRLAEVIHEHAPKLDRWYLTGETKEDALLYSAFEHWKPTTAALAVVRTERGSNDYASISLWDGGDEEEESASLSCVITPKDNAKEIEADFVNDQLFAMDPALAIASTLIQLTSPSYLTVQPYGYFDKQVFDDKPGVGWMLYLPKVITQQQVPEARALIPVPAKGKQTGTIIVSVTDAPFSVDNPEHVAIANRIEVRLVDQDLLPAYVDI</sequence>
<dbReference type="PIRSF" id="PIRSF029636">
    <property type="entry name" value="UCP029636"/>
    <property type="match status" value="1"/>
</dbReference>
<dbReference type="KEGG" id="bte:BTH_II2326"/>
<accession>Q2T2T6</accession>
<dbReference type="EMBL" id="CP000085">
    <property type="protein sequence ID" value="ABC34716.1"/>
    <property type="molecule type" value="Genomic_DNA"/>
</dbReference>
<organism evidence="2 3">
    <name type="scientific">Burkholderia thailandensis (strain ATCC 700388 / DSM 13276 / CCUG 48851 / CIP 106301 / E264)</name>
    <dbReference type="NCBI Taxonomy" id="271848"/>
    <lineage>
        <taxon>Bacteria</taxon>
        <taxon>Pseudomonadati</taxon>
        <taxon>Pseudomonadota</taxon>
        <taxon>Betaproteobacteria</taxon>
        <taxon>Burkholderiales</taxon>
        <taxon>Burkholderiaceae</taxon>
        <taxon>Burkholderia</taxon>
        <taxon>pseudomallei group</taxon>
    </lineage>
</organism>
<dbReference type="InterPro" id="IPR016929">
    <property type="entry name" value="TsiT-like"/>
</dbReference>
<proteinExistence type="predicted"/>
<protein>
    <recommendedName>
        <fullName evidence="1">Immunity protein 52 domain-containing protein</fullName>
    </recommendedName>
</protein>
<evidence type="ECO:0000313" key="3">
    <source>
        <dbReference type="Proteomes" id="UP000001930"/>
    </source>
</evidence>
<dbReference type="RefSeq" id="WP_009894402.1">
    <property type="nucleotide sequence ID" value="NC_007650.1"/>
</dbReference>
<dbReference type="Proteomes" id="UP000001930">
    <property type="component" value="Chromosome II"/>
</dbReference>